<dbReference type="Pfam" id="PF04351">
    <property type="entry name" value="PilP"/>
    <property type="match status" value="1"/>
</dbReference>
<name>A0A8J7F7Z1_9GAMM</name>
<organism evidence="1 2">
    <name type="scientific">Pontibacterium sinense</name>
    <dbReference type="NCBI Taxonomy" id="2781979"/>
    <lineage>
        <taxon>Bacteria</taxon>
        <taxon>Pseudomonadati</taxon>
        <taxon>Pseudomonadota</taxon>
        <taxon>Gammaproteobacteria</taxon>
        <taxon>Oceanospirillales</taxon>
        <taxon>Oceanospirillaceae</taxon>
        <taxon>Pontibacterium</taxon>
    </lineage>
</organism>
<dbReference type="EMBL" id="JADEYS010000001">
    <property type="protein sequence ID" value="MBE9395852.1"/>
    <property type="molecule type" value="Genomic_DNA"/>
</dbReference>
<gene>
    <name evidence="1" type="ORF">IOQ59_01115</name>
</gene>
<reference evidence="1" key="1">
    <citation type="submission" date="2020-10" db="EMBL/GenBank/DDBJ databases">
        <title>Bacterium isolated from coastal waters sediment.</title>
        <authorList>
            <person name="Chen R.-J."/>
            <person name="Lu D.-C."/>
            <person name="Zhu K.-L."/>
            <person name="Du Z.-J."/>
        </authorList>
    </citation>
    <scope>NUCLEOTIDE SEQUENCE</scope>
    <source>
        <strain evidence="1">N1Y112</strain>
    </source>
</reference>
<proteinExistence type="predicted"/>
<dbReference type="InterPro" id="IPR007446">
    <property type="entry name" value="PilP"/>
</dbReference>
<dbReference type="RefSeq" id="WP_193951410.1">
    <property type="nucleotide sequence ID" value="NZ_JADEYS010000001.1"/>
</dbReference>
<comment type="caution">
    <text evidence="1">The sequence shown here is derived from an EMBL/GenBank/DDBJ whole genome shotgun (WGS) entry which is preliminary data.</text>
</comment>
<protein>
    <submittedName>
        <fullName evidence="1">Pilus assembly protein PilP</fullName>
    </submittedName>
</protein>
<dbReference type="AlphaFoldDB" id="A0A8J7F7Z1"/>
<sequence length="189" mass="21534">MLLRVSLIAVISMFSSGCMVWVEDKSDLERFVNKTRAKPAGKIEPLPEYKPYQSFVYEGASLREPYVPLQPMQAVGQLAETKRDIKNDLKPDMVRPKEYLEEFSLDDLVMVGTITRRGKDKLWALIKDGERAVHRVSVGDHMGLDYGEVIAIDERKVELVEIVSNGRGGWMKRPRVVALEERGTEAKKR</sequence>
<dbReference type="PIRSF" id="PIRSF016481">
    <property type="entry name" value="Pilus_assembly_PilP"/>
    <property type="match status" value="1"/>
</dbReference>
<dbReference type="Gene3D" id="2.30.30.830">
    <property type="match status" value="1"/>
</dbReference>
<accession>A0A8J7F7Z1</accession>
<keyword evidence="2" id="KW-1185">Reference proteome</keyword>
<evidence type="ECO:0000313" key="1">
    <source>
        <dbReference type="EMBL" id="MBE9395852.1"/>
    </source>
</evidence>
<dbReference type="PROSITE" id="PS51257">
    <property type="entry name" value="PROKAR_LIPOPROTEIN"/>
    <property type="match status" value="1"/>
</dbReference>
<evidence type="ECO:0000313" key="2">
    <source>
        <dbReference type="Proteomes" id="UP000640333"/>
    </source>
</evidence>
<dbReference type="Proteomes" id="UP000640333">
    <property type="component" value="Unassembled WGS sequence"/>
</dbReference>